<evidence type="ECO:0000313" key="3">
    <source>
        <dbReference type="EMBL" id="TVU30303.1"/>
    </source>
</evidence>
<keyword evidence="4" id="KW-1185">Reference proteome</keyword>
<dbReference type="EMBL" id="RWGY01000011">
    <property type="protein sequence ID" value="TVU30303.1"/>
    <property type="molecule type" value="Genomic_DNA"/>
</dbReference>
<feature type="compositionally biased region" description="Polar residues" evidence="1">
    <location>
        <begin position="165"/>
        <end position="175"/>
    </location>
</feature>
<keyword evidence="2" id="KW-0472">Membrane</keyword>
<feature type="transmembrane region" description="Helical" evidence="2">
    <location>
        <begin position="210"/>
        <end position="237"/>
    </location>
</feature>
<feature type="region of interest" description="Disordered" evidence="1">
    <location>
        <begin position="114"/>
        <end position="179"/>
    </location>
</feature>
<feature type="compositionally biased region" description="Low complexity" evidence="1">
    <location>
        <begin position="252"/>
        <end position="262"/>
    </location>
</feature>
<protein>
    <submittedName>
        <fullName evidence="3">Uncharacterized protein</fullName>
    </submittedName>
</protein>
<comment type="caution">
    <text evidence="3">The sequence shown here is derived from an EMBL/GenBank/DDBJ whole genome shotgun (WGS) entry which is preliminary data.</text>
</comment>
<dbReference type="Proteomes" id="UP000324897">
    <property type="component" value="Chromosome 1"/>
</dbReference>
<dbReference type="AlphaFoldDB" id="A0A5J9V2U3"/>
<reference evidence="3 4" key="1">
    <citation type="journal article" date="2019" name="Sci. Rep.">
        <title>A high-quality genome of Eragrostis curvula grass provides insights into Poaceae evolution and supports new strategies to enhance forage quality.</title>
        <authorList>
            <person name="Carballo J."/>
            <person name="Santos B.A.C.M."/>
            <person name="Zappacosta D."/>
            <person name="Garbus I."/>
            <person name="Selva J.P."/>
            <person name="Gallo C.A."/>
            <person name="Diaz A."/>
            <person name="Albertini E."/>
            <person name="Caccamo M."/>
            <person name="Echenique V."/>
        </authorList>
    </citation>
    <scope>NUCLEOTIDE SEQUENCE [LARGE SCALE GENOMIC DNA]</scope>
    <source>
        <strain evidence="4">cv. Victoria</strain>
        <tissue evidence="3">Leaf</tissue>
    </source>
</reference>
<proteinExistence type="predicted"/>
<sequence length="330" mass="35015">MSLLEKNRAAGADVAAADRPRCSCLPFGFWRGSRSRRTEDAPGKRRRRRRIRLRLSWLAFSWPWLRKSGKKGAGGDGTKTGKQRMGRRLLLLLKTSLQFKKALASVVSGDSSGLLPAKVGSFGGDAKKQGRSKPRPTADGTRQPQASTTTAATGARGSTAPARPGTNQPCTTTTPDEPVLAGRIWRAPSRRHLLHPDSADAERPAGASGLWTAATTLGVIVLFGRVTAVFFLCSCLYGVRFVRARASAGAKSSGVAGASSSRRFGDPIGGSSRRFGDPIGGSSRRFADPIGVPAAAKDVELGATEGFRKKVVMAGLLDRTGNRPSSRFGR</sequence>
<keyword evidence="2" id="KW-1133">Transmembrane helix</keyword>
<feature type="non-terminal residue" evidence="3">
    <location>
        <position position="1"/>
    </location>
</feature>
<feature type="compositionally biased region" description="Low complexity" evidence="1">
    <location>
        <begin position="141"/>
        <end position="162"/>
    </location>
</feature>
<dbReference type="PANTHER" id="PTHR34379:SF14">
    <property type="match status" value="1"/>
</dbReference>
<evidence type="ECO:0000256" key="2">
    <source>
        <dbReference type="SAM" id="Phobius"/>
    </source>
</evidence>
<dbReference type="Gramene" id="TVU30303">
    <property type="protein sequence ID" value="TVU30303"/>
    <property type="gene ID" value="EJB05_21917"/>
</dbReference>
<dbReference type="PANTHER" id="PTHR34379">
    <property type="entry name" value="OS07G0553800 PROTEIN"/>
    <property type="match status" value="1"/>
</dbReference>
<keyword evidence="2" id="KW-0812">Transmembrane</keyword>
<gene>
    <name evidence="3" type="ORF">EJB05_21917</name>
</gene>
<evidence type="ECO:0000313" key="4">
    <source>
        <dbReference type="Proteomes" id="UP000324897"/>
    </source>
</evidence>
<organism evidence="3 4">
    <name type="scientific">Eragrostis curvula</name>
    <name type="common">weeping love grass</name>
    <dbReference type="NCBI Taxonomy" id="38414"/>
    <lineage>
        <taxon>Eukaryota</taxon>
        <taxon>Viridiplantae</taxon>
        <taxon>Streptophyta</taxon>
        <taxon>Embryophyta</taxon>
        <taxon>Tracheophyta</taxon>
        <taxon>Spermatophyta</taxon>
        <taxon>Magnoliopsida</taxon>
        <taxon>Liliopsida</taxon>
        <taxon>Poales</taxon>
        <taxon>Poaceae</taxon>
        <taxon>PACMAD clade</taxon>
        <taxon>Chloridoideae</taxon>
        <taxon>Eragrostideae</taxon>
        <taxon>Eragrostidinae</taxon>
        <taxon>Eragrostis</taxon>
    </lineage>
</organism>
<dbReference type="InterPro" id="IPR040411">
    <property type="entry name" value="At5g23160-like"/>
</dbReference>
<accession>A0A5J9V2U3</accession>
<dbReference type="OrthoDB" id="1886721at2759"/>
<evidence type="ECO:0000256" key="1">
    <source>
        <dbReference type="SAM" id="MobiDB-lite"/>
    </source>
</evidence>
<feature type="region of interest" description="Disordered" evidence="1">
    <location>
        <begin position="252"/>
        <end position="288"/>
    </location>
</feature>
<name>A0A5J9V2U3_9POAL</name>